<dbReference type="HOGENOM" id="CLU_739583_0_0_1"/>
<dbReference type="OrthoDB" id="10513164at2759"/>
<sequence>MYRSVPIAGYGARLLCRVGIVNLSHSLQPSKIQGKNDKSYVDYGMATLWVWILETKKRETPLTINRYVSREIEGQKFLYLDPPAHIQNKTRKDAGSESSGLLAGGGKSSHRNRLELIRYSSNMDSPLNCFVTCLLATLLHSFHFEHSLILLLVLQFLFEAPYRKGRGGERGQCLFSKRAILRVVKVKHDPYRTPWMTIDIEPLTMPLHELIDRMPGKRFQTFQEEEEEEEEVANRTPNVATGFHVSWYHPCGSFSPKFRIALAGKIRFSFLAAFSKACGGLQVPYCRDSQGPENRLVSFDQPRESYGNLRRKEKKENARLRGSSQSIRCVFVDCPGQQKRRVCIKNASELAANDILIASNDICSVFVSVEIHGY</sequence>
<name>F0UIY2_AJEC8</name>
<dbReference type="AlphaFoldDB" id="F0UIY2"/>
<organism evidence="3">
    <name type="scientific">Ajellomyces capsulatus (strain H88)</name>
    <name type="common">Darling's disease fungus</name>
    <name type="synonym">Histoplasma capsulatum</name>
    <dbReference type="NCBI Taxonomy" id="544711"/>
    <lineage>
        <taxon>Eukaryota</taxon>
        <taxon>Fungi</taxon>
        <taxon>Dikarya</taxon>
        <taxon>Ascomycota</taxon>
        <taxon>Pezizomycotina</taxon>
        <taxon>Eurotiomycetes</taxon>
        <taxon>Eurotiomycetidae</taxon>
        <taxon>Onygenales</taxon>
        <taxon>Ajellomycetaceae</taxon>
        <taxon>Histoplasma</taxon>
    </lineage>
</organism>
<gene>
    <name evidence="2" type="ORF">HCEG_05694</name>
</gene>
<dbReference type="Proteomes" id="UP000008142">
    <property type="component" value="Unassembled WGS sequence"/>
</dbReference>
<evidence type="ECO:0000256" key="1">
    <source>
        <dbReference type="SAM" id="MobiDB-lite"/>
    </source>
</evidence>
<reference evidence="3" key="1">
    <citation type="submission" date="2008-07" db="EMBL/GenBank/DDBJ databases">
        <title>Annotation of Ajellomyces capsulatus strain H88.</title>
        <authorList>
            <person name="Champion M."/>
            <person name="Cuomo C."/>
            <person name="Ma L.-J."/>
            <person name="Henn M.R."/>
            <person name="Sil A."/>
            <person name="Goldman B."/>
            <person name="Young S.K."/>
            <person name="Kodira C.D."/>
            <person name="Zeng Q."/>
            <person name="Koehrsen M."/>
            <person name="Alvarado L."/>
            <person name="Berlin A."/>
            <person name="Borenstein D."/>
            <person name="Chen Z."/>
            <person name="Engels R."/>
            <person name="Freedman E."/>
            <person name="Gellesch M."/>
            <person name="Goldberg J."/>
            <person name="Griggs A."/>
            <person name="Gujja S."/>
            <person name="Heiman D."/>
            <person name="Hepburn T."/>
            <person name="Howarth C."/>
            <person name="Jen D."/>
            <person name="Larson L."/>
            <person name="Lewis B."/>
            <person name="Mehta T."/>
            <person name="Park D."/>
            <person name="Pearson M."/>
            <person name="Roberts A."/>
            <person name="Saif S."/>
            <person name="Shea T."/>
            <person name="Shenoy N."/>
            <person name="Sisk P."/>
            <person name="Stolte C."/>
            <person name="Sykes S."/>
            <person name="Walk T."/>
            <person name="White J."/>
            <person name="Yandava C."/>
            <person name="Klein B."/>
            <person name="McEwen J.G."/>
            <person name="Puccia R."/>
            <person name="Goldman G.H."/>
            <person name="Felipe M.S."/>
            <person name="Nino-Vega G."/>
            <person name="San-Blas G."/>
            <person name="Taylor J."/>
            <person name="Mendoza L."/>
            <person name="Galagan J."/>
            <person name="Nusbaum C."/>
            <person name="Birren B."/>
        </authorList>
    </citation>
    <scope>NUCLEOTIDE SEQUENCE [LARGE SCALE GENOMIC DNA]</scope>
    <source>
        <strain evidence="3">H88</strain>
    </source>
</reference>
<protein>
    <submittedName>
        <fullName evidence="2">Predicted protein</fullName>
    </submittedName>
</protein>
<accession>F0UIY2</accession>
<evidence type="ECO:0000313" key="3">
    <source>
        <dbReference type="Proteomes" id="UP000008142"/>
    </source>
</evidence>
<evidence type="ECO:0000313" key="2">
    <source>
        <dbReference type="EMBL" id="EGC46479.1"/>
    </source>
</evidence>
<proteinExistence type="predicted"/>
<feature type="region of interest" description="Disordered" evidence="1">
    <location>
        <begin position="89"/>
        <end position="108"/>
    </location>
</feature>
<dbReference type="EMBL" id="DS990639">
    <property type="protein sequence ID" value="EGC46479.1"/>
    <property type="molecule type" value="Genomic_DNA"/>
</dbReference>